<evidence type="ECO:0000313" key="2">
    <source>
        <dbReference type="EMBL" id="MBB2164677.1"/>
    </source>
</evidence>
<protein>
    <submittedName>
        <fullName evidence="2">Helix-turn-helix domain-containing protein</fullName>
    </submittedName>
</protein>
<dbReference type="EMBL" id="JABEQN010000009">
    <property type="protein sequence ID" value="MBB2193813.1"/>
    <property type="molecule type" value="Genomic_DNA"/>
</dbReference>
<reference evidence="4 5" key="1">
    <citation type="submission" date="2020-04" db="EMBL/GenBank/DDBJ databases">
        <title>Description of novel Gluconacetobacter.</title>
        <authorList>
            <person name="Sombolestani A."/>
        </authorList>
    </citation>
    <scope>NUCLEOTIDE SEQUENCE [LARGE SCALE GENOMIC DNA]</scope>
    <source>
        <strain evidence="3 4">LMG 1728</strain>
        <strain evidence="2 5">LMG 1731</strain>
    </source>
</reference>
<name>A0A7W4IKS8_9PROT</name>
<dbReference type="Gene3D" id="1.10.260.40">
    <property type="entry name" value="lambda repressor-like DNA-binding domains"/>
    <property type="match status" value="1"/>
</dbReference>
<accession>A0A7W4IKS8</accession>
<gene>
    <name evidence="3" type="ORF">HLH25_09175</name>
    <name evidence="2" type="ORF">HLH26_08995</name>
</gene>
<dbReference type="GO" id="GO:0003677">
    <property type="term" value="F:DNA binding"/>
    <property type="evidence" value="ECO:0007669"/>
    <property type="project" value="InterPro"/>
</dbReference>
<comment type="caution">
    <text evidence="2">The sequence shown here is derived from an EMBL/GenBank/DDBJ whole genome shotgun (WGS) entry which is preliminary data.</text>
</comment>
<dbReference type="InterPro" id="IPR010982">
    <property type="entry name" value="Lambda_DNA-bd_dom_sf"/>
</dbReference>
<dbReference type="EMBL" id="JABEQO010000009">
    <property type="protein sequence ID" value="MBB2164677.1"/>
    <property type="molecule type" value="Genomic_DNA"/>
</dbReference>
<organism evidence="2 5">
    <name type="scientific">Gluconacetobacter dulcium</name>
    <dbReference type="NCBI Taxonomy" id="2729096"/>
    <lineage>
        <taxon>Bacteria</taxon>
        <taxon>Pseudomonadati</taxon>
        <taxon>Pseudomonadota</taxon>
        <taxon>Alphaproteobacteria</taxon>
        <taxon>Acetobacterales</taxon>
        <taxon>Acetobacteraceae</taxon>
        <taxon>Gluconacetobacter</taxon>
    </lineage>
</organism>
<evidence type="ECO:0000256" key="1">
    <source>
        <dbReference type="SAM" id="MobiDB-lite"/>
    </source>
</evidence>
<dbReference type="CDD" id="cd00093">
    <property type="entry name" value="HTH_XRE"/>
    <property type="match status" value="1"/>
</dbReference>
<evidence type="ECO:0000313" key="5">
    <source>
        <dbReference type="Proteomes" id="UP000561077"/>
    </source>
</evidence>
<sequence>MKAKSMGNPRPQAIRSARATSGLTQTEAAEIVFVSLATWARWEAGTCPMPRGLYDLFLINTNQREVVCERGVLQGLDALISDAIALRRKIVSARVE</sequence>
<dbReference type="InterPro" id="IPR001387">
    <property type="entry name" value="Cro/C1-type_HTH"/>
</dbReference>
<dbReference type="Proteomes" id="UP000540490">
    <property type="component" value="Unassembled WGS sequence"/>
</dbReference>
<dbReference type="Proteomes" id="UP000561077">
    <property type="component" value="Unassembled WGS sequence"/>
</dbReference>
<dbReference type="SUPFAM" id="SSF47413">
    <property type="entry name" value="lambda repressor-like DNA-binding domains"/>
    <property type="match status" value="1"/>
</dbReference>
<dbReference type="AlphaFoldDB" id="A0A7W4IKS8"/>
<keyword evidence="4" id="KW-1185">Reference proteome</keyword>
<evidence type="ECO:0000313" key="4">
    <source>
        <dbReference type="Proteomes" id="UP000540490"/>
    </source>
</evidence>
<proteinExistence type="predicted"/>
<evidence type="ECO:0000313" key="3">
    <source>
        <dbReference type="EMBL" id="MBB2193813.1"/>
    </source>
</evidence>
<feature type="region of interest" description="Disordered" evidence="1">
    <location>
        <begin position="1"/>
        <end position="21"/>
    </location>
</feature>